<protein>
    <recommendedName>
        <fullName evidence="4">DUF2336 domain-containing protein</fullName>
    </recommendedName>
</protein>
<organism evidence="2 3">
    <name type="scientific">Hyphococcus luteus</name>
    <dbReference type="NCBI Taxonomy" id="2058213"/>
    <lineage>
        <taxon>Bacteria</taxon>
        <taxon>Pseudomonadati</taxon>
        <taxon>Pseudomonadota</taxon>
        <taxon>Alphaproteobacteria</taxon>
        <taxon>Parvularculales</taxon>
        <taxon>Parvularculaceae</taxon>
        <taxon>Hyphococcus</taxon>
    </lineage>
</organism>
<keyword evidence="3" id="KW-1185">Reference proteome</keyword>
<name>A0A2S7K005_9PROT</name>
<dbReference type="AlphaFoldDB" id="A0A2S7K005"/>
<dbReference type="Proteomes" id="UP000239504">
    <property type="component" value="Unassembled WGS sequence"/>
</dbReference>
<dbReference type="Pfam" id="PF10098">
    <property type="entry name" value="DUF2336"/>
    <property type="match status" value="1"/>
</dbReference>
<accession>A0A2S7K005</accession>
<dbReference type="EMBL" id="PJCH01000016">
    <property type="protein sequence ID" value="PQA85830.1"/>
    <property type="molecule type" value="Genomic_DNA"/>
</dbReference>
<evidence type="ECO:0000313" key="3">
    <source>
        <dbReference type="Proteomes" id="UP000239504"/>
    </source>
</evidence>
<evidence type="ECO:0008006" key="4">
    <source>
        <dbReference type="Google" id="ProtNLM"/>
    </source>
</evidence>
<evidence type="ECO:0000256" key="1">
    <source>
        <dbReference type="SAM" id="MobiDB-lite"/>
    </source>
</evidence>
<evidence type="ECO:0000313" key="2">
    <source>
        <dbReference type="EMBL" id="PQA85830.1"/>
    </source>
</evidence>
<sequence>MSRGLRVLESCAGDLSSRKAPGLGKLALSMKSPVNGVPATTVGGIPWGFQGERRIRDAMNEFDADDDEDVRSRSAGPQPDAETMLTPLTASGPTVRTLMVRKLTDIVALPAGKLSSNERSLAADILLHVLDKVEEDIRMEVAQRIARVSECPPALMRMLMLDEPAVAEKITTKAEALPEALLIEAARDGTMAHRVMIARRLDLTTAVADACLAYDEMDVCKLILKREECTLSPNAVNKMVALSSANKEVQALLLRRQELEPAHGFIMFWWVDAERRRRILTRFALDRSVLQDALADLYPRVFRGADDDTVVKDILTLSERRHRPRGVNGEPVSMEVVKRTLAAACKYPAQEIIDAVAMIGGVSRDLSSRILRDPGGEPFAVLCKSLGVARDDFYGFLTDAGEGEEAEARADYLLAIFDSMARDFSRAVLRYWDWDSNPRIAHITRLMAILQSDININDMGDFSDEMSAYS</sequence>
<reference evidence="2 3" key="1">
    <citation type="submission" date="2017-12" db="EMBL/GenBank/DDBJ databases">
        <authorList>
            <person name="Hurst M.R.H."/>
        </authorList>
    </citation>
    <scope>NUCLEOTIDE SEQUENCE [LARGE SCALE GENOMIC DNA]</scope>
    <source>
        <strain evidence="2 3">SY-3-19</strain>
    </source>
</reference>
<dbReference type="OrthoDB" id="8478298at2"/>
<dbReference type="InterPro" id="IPR019285">
    <property type="entry name" value="DUF2336"/>
</dbReference>
<proteinExistence type="predicted"/>
<comment type="caution">
    <text evidence="2">The sequence shown here is derived from an EMBL/GenBank/DDBJ whole genome shotgun (WGS) entry which is preliminary data.</text>
</comment>
<gene>
    <name evidence="2" type="ORF">CW354_20015</name>
</gene>
<feature type="region of interest" description="Disordered" evidence="1">
    <location>
        <begin position="61"/>
        <end position="86"/>
    </location>
</feature>